<gene>
    <name evidence="1" type="ORF">S03H2_51126</name>
</gene>
<proteinExistence type="predicted"/>
<sequence length="61" mass="7380">MRTDIWDNYGIKVERVPYERLKGVRYKITVGEEWVYLTGQEFKIFLTETLIKAQARKREGR</sequence>
<organism evidence="1">
    <name type="scientific">marine sediment metagenome</name>
    <dbReference type="NCBI Taxonomy" id="412755"/>
    <lineage>
        <taxon>unclassified sequences</taxon>
        <taxon>metagenomes</taxon>
        <taxon>ecological metagenomes</taxon>
    </lineage>
</organism>
<dbReference type="EMBL" id="BARU01032411">
    <property type="protein sequence ID" value="GAH70787.1"/>
    <property type="molecule type" value="Genomic_DNA"/>
</dbReference>
<accession>X1HMS2</accession>
<name>X1HMS2_9ZZZZ</name>
<reference evidence="1" key="1">
    <citation type="journal article" date="2014" name="Front. Microbiol.">
        <title>High frequency of phylogenetically diverse reductive dehalogenase-homologous genes in deep subseafloor sedimentary metagenomes.</title>
        <authorList>
            <person name="Kawai M."/>
            <person name="Futagami T."/>
            <person name="Toyoda A."/>
            <person name="Takaki Y."/>
            <person name="Nishi S."/>
            <person name="Hori S."/>
            <person name="Arai W."/>
            <person name="Tsubouchi T."/>
            <person name="Morono Y."/>
            <person name="Uchiyama I."/>
            <person name="Ito T."/>
            <person name="Fujiyama A."/>
            <person name="Inagaki F."/>
            <person name="Takami H."/>
        </authorList>
    </citation>
    <scope>NUCLEOTIDE SEQUENCE</scope>
    <source>
        <strain evidence="1">Expedition CK06-06</strain>
    </source>
</reference>
<evidence type="ECO:0000313" key="1">
    <source>
        <dbReference type="EMBL" id="GAH70787.1"/>
    </source>
</evidence>
<comment type="caution">
    <text evidence="1">The sequence shown here is derived from an EMBL/GenBank/DDBJ whole genome shotgun (WGS) entry which is preliminary data.</text>
</comment>
<dbReference type="AlphaFoldDB" id="X1HMS2"/>
<protein>
    <submittedName>
        <fullName evidence="1">Uncharacterized protein</fullName>
    </submittedName>
</protein>